<reference evidence="1 2" key="1">
    <citation type="submission" date="2023-10" db="EMBL/GenBank/DDBJ databases">
        <title>Genome-Wide Identification Analysis in wild type Solanum Pinnatisectum Reveals Some Genes Defensing Phytophthora Infestans.</title>
        <authorList>
            <person name="Sun C."/>
        </authorList>
    </citation>
    <scope>NUCLEOTIDE SEQUENCE [LARGE SCALE GENOMIC DNA]</scope>
    <source>
        <strain evidence="1">LQN</strain>
        <tissue evidence="1">Leaf</tissue>
    </source>
</reference>
<keyword evidence="2" id="KW-1185">Reference proteome</keyword>
<evidence type="ECO:0000313" key="1">
    <source>
        <dbReference type="EMBL" id="KAK4732204.1"/>
    </source>
</evidence>
<dbReference type="AlphaFoldDB" id="A0AAV9M2T3"/>
<name>A0AAV9M2T3_9SOLN</name>
<dbReference type="Proteomes" id="UP001311915">
    <property type="component" value="Unassembled WGS sequence"/>
</dbReference>
<dbReference type="EMBL" id="JAWPEI010000003">
    <property type="protein sequence ID" value="KAK4732204.1"/>
    <property type="molecule type" value="Genomic_DNA"/>
</dbReference>
<gene>
    <name evidence="1" type="ORF">R3W88_025192</name>
</gene>
<sequence length="166" mass="19642">MPSVYIINPNKFQVTMMSNIHPHAIVFPLNENKHDQLATHFYSRREKDIQSICHEDLGKELHNLRKAFDEELCSRICQSLKYENLYVHPNVELPPGYTLTKFNTFNGKRDPISHLKDYCSKLVDIGHVEAIRMRLFIQSLSGLTLAWYIKQDFGKWHTWRKWLVTL</sequence>
<proteinExistence type="predicted"/>
<comment type="caution">
    <text evidence="1">The sequence shown here is derived from an EMBL/GenBank/DDBJ whole genome shotgun (WGS) entry which is preliminary data.</text>
</comment>
<protein>
    <submittedName>
        <fullName evidence="1">Uncharacterized protein</fullName>
    </submittedName>
</protein>
<accession>A0AAV9M2T3</accession>
<organism evidence="1 2">
    <name type="scientific">Solanum pinnatisectum</name>
    <name type="common">tansyleaf nightshade</name>
    <dbReference type="NCBI Taxonomy" id="50273"/>
    <lineage>
        <taxon>Eukaryota</taxon>
        <taxon>Viridiplantae</taxon>
        <taxon>Streptophyta</taxon>
        <taxon>Embryophyta</taxon>
        <taxon>Tracheophyta</taxon>
        <taxon>Spermatophyta</taxon>
        <taxon>Magnoliopsida</taxon>
        <taxon>eudicotyledons</taxon>
        <taxon>Gunneridae</taxon>
        <taxon>Pentapetalae</taxon>
        <taxon>asterids</taxon>
        <taxon>lamiids</taxon>
        <taxon>Solanales</taxon>
        <taxon>Solanaceae</taxon>
        <taxon>Solanoideae</taxon>
        <taxon>Solaneae</taxon>
        <taxon>Solanum</taxon>
    </lineage>
</organism>
<evidence type="ECO:0000313" key="2">
    <source>
        <dbReference type="Proteomes" id="UP001311915"/>
    </source>
</evidence>